<gene>
    <name evidence="1" type="ORF">PEV8663_02420</name>
</gene>
<keyword evidence="2" id="KW-1185">Reference proteome</keyword>
<protein>
    <submittedName>
        <fullName evidence="1">Uncharacterized protein</fullName>
    </submittedName>
</protein>
<sequence length="38" mass="4292">MWDQLWMGLNGCFDVSVPALLQVQLTAALRPILSKYNV</sequence>
<dbReference type="AlphaFoldDB" id="A0A238KH14"/>
<evidence type="ECO:0000313" key="1">
    <source>
        <dbReference type="EMBL" id="SMX42119.1"/>
    </source>
</evidence>
<proteinExistence type="predicted"/>
<name>A0A238KH14_9RHOB</name>
<evidence type="ECO:0000313" key="2">
    <source>
        <dbReference type="Proteomes" id="UP000220836"/>
    </source>
</evidence>
<dbReference type="EMBL" id="FXYH01000007">
    <property type="protein sequence ID" value="SMX42119.1"/>
    <property type="molecule type" value="Genomic_DNA"/>
</dbReference>
<organism evidence="1 2">
    <name type="scientific">Pelagimonas varians</name>
    <dbReference type="NCBI Taxonomy" id="696760"/>
    <lineage>
        <taxon>Bacteria</taxon>
        <taxon>Pseudomonadati</taxon>
        <taxon>Pseudomonadota</taxon>
        <taxon>Alphaproteobacteria</taxon>
        <taxon>Rhodobacterales</taxon>
        <taxon>Roseobacteraceae</taxon>
        <taxon>Pelagimonas</taxon>
    </lineage>
</organism>
<reference evidence="1 2" key="1">
    <citation type="submission" date="2017-05" db="EMBL/GenBank/DDBJ databases">
        <authorList>
            <person name="Song R."/>
            <person name="Chenine A.L."/>
            <person name="Ruprecht R.M."/>
        </authorList>
    </citation>
    <scope>NUCLEOTIDE SEQUENCE [LARGE SCALE GENOMIC DNA]</scope>
    <source>
        <strain evidence="1 2">CECT 8663</strain>
    </source>
</reference>
<accession>A0A238KH14</accession>
<dbReference type="Proteomes" id="UP000220836">
    <property type="component" value="Unassembled WGS sequence"/>
</dbReference>